<protein>
    <submittedName>
        <fullName evidence="1">Uncharacterized protein</fullName>
    </submittedName>
</protein>
<evidence type="ECO:0000313" key="2">
    <source>
        <dbReference type="Proteomes" id="UP001157502"/>
    </source>
</evidence>
<organism evidence="1 2">
    <name type="scientific">Dallia pectoralis</name>
    <name type="common">Alaska blackfish</name>
    <dbReference type="NCBI Taxonomy" id="75939"/>
    <lineage>
        <taxon>Eukaryota</taxon>
        <taxon>Metazoa</taxon>
        <taxon>Chordata</taxon>
        <taxon>Craniata</taxon>
        <taxon>Vertebrata</taxon>
        <taxon>Euteleostomi</taxon>
        <taxon>Actinopterygii</taxon>
        <taxon>Neopterygii</taxon>
        <taxon>Teleostei</taxon>
        <taxon>Protacanthopterygii</taxon>
        <taxon>Esociformes</taxon>
        <taxon>Umbridae</taxon>
        <taxon>Dallia</taxon>
    </lineage>
</organism>
<sequence length="93" mass="10442">MRVASQEFADDPCSSVKRGTMVEDALEAVKNANNEQDLANRFKEFGKEMVKLNYVAARRQQQYITHTTISHSEKMPSLSQESLYSQPGVGTES</sequence>
<gene>
    <name evidence="1" type="ORF">DPEC_G00134700</name>
</gene>
<keyword evidence="2" id="KW-1185">Reference proteome</keyword>
<evidence type="ECO:0000313" key="1">
    <source>
        <dbReference type="EMBL" id="KAJ8006388.1"/>
    </source>
</evidence>
<reference evidence="1" key="1">
    <citation type="submission" date="2021-05" db="EMBL/GenBank/DDBJ databases">
        <authorList>
            <person name="Pan Q."/>
            <person name="Jouanno E."/>
            <person name="Zahm M."/>
            <person name="Klopp C."/>
            <person name="Cabau C."/>
            <person name="Louis A."/>
            <person name="Berthelot C."/>
            <person name="Parey E."/>
            <person name="Roest Crollius H."/>
            <person name="Montfort J."/>
            <person name="Robinson-Rechavi M."/>
            <person name="Bouchez O."/>
            <person name="Lampietro C."/>
            <person name="Lopez Roques C."/>
            <person name="Donnadieu C."/>
            <person name="Postlethwait J."/>
            <person name="Bobe J."/>
            <person name="Dillon D."/>
            <person name="Chandos A."/>
            <person name="von Hippel F."/>
            <person name="Guiguen Y."/>
        </authorList>
    </citation>
    <scope>NUCLEOTIDE SEQUENCE</scope>
    <source>
        <strain evidence="1">YG-Jan2019</strain>
    </source>
</reference>
<comment type="caution">
    <text evidence="1">The sequence shown here is derived from an EMBL/GenBank/DDBJ whole genome shotgun (WGS) entry which is preliminary data.</text>
</comment>
<accession>A0ACC2GRK0</accession>
<dbReference type="Proteomes" id="UP001157502">
    <property type="component" value="Chromosome 10"/>
</dbReference>
<dbReference type="EMBL" id="CM055737">
    <property type="protein sequence ID" value="KAJ8006388.1"/>
    <property type="molecule type" value="Genomic_DNA"/>
</dbReference>
<name>A0ACC2GRK0_DALPE</name>
<proteinExistence type="predicted"/>